<sequence>MPPVNFNDIEARIIRSFPYMGKLDLLPISQIPFQMFAYRVTEKENPNTNQRYTSGSGSDGASACGDDNEISDKKLSLSKKSLRVKANKLPGTPKRRSVRPPRITPRGRSIRMSSRKPWRTTGHVSDSELS</sequence>
<dbReference type="AlphaFoldDB" id="A0A8S0TSW0"/>
<feature type="compositionally biased region" description="Low complexity" evidence="1">
    <location>
        <begin position="54"/>
        <end position="65"/>
    </location>
</feature>
<organism evidence="2 3">
    <name type="scientific">Olea europaea subsp. europaea</name>
    <dbReference type="NCBI Taxonomy" id="158383"/>
    <lineage>
        <taxon>Eukaryota</taxon>
        <taxon>Viridiplantae</taxon>
        <taxon>Streptophyta</taxon>
        <taxon>Embryophyta</taxon>
        <taxon>Tracheophyta</taxon>
        <taxon>Spermatophyta</taxon>
        <taxon>Magnoliopsida</taxon>
        <taxon>eudicotyledons</taxon>
        <taxon>Gunneridae</taxon>
        <taxon>Pentapetalae</taxon>
        <taxon>asterids</taxon>
        <taxon>lamiids</taxon>
        <taxon>Lamiales</taxon>
        <taxon>Oleaceae</taxon>
        <taxon>Oleeae</taxon>
        <taxon>Olea</taxon>
    </lineage>
</organism>
<feature type="region of interest" description="Disordered" evidence="1">
    <location>
        <begin position="44"/>
        <end position="130"/>
    </location>
</feature>
<dbReference type="EMBL" id="CACTIH010007309">
    <property type="protein sequence ID" value="CAA3008967.1"/>
    <property type="molecule type" value="Genomic_DNA"/>
</dbReference>
<dbReference type="Gramene" id="OE9A024204T1">
    <property type="protein sequence ID" value="OE9A024204C1"/>
    <property type="gene ID" value="OE9A024204"/>
</dbReference>
<keyword evidence="3" id="KW-1185">Reference proteome</keyword>
<evidence type="ECO:0000313" key="2">
    <source>
        <dbReference type="EMBL" id="CAA3008967.1"/>
    </source>
</evidence>
<evidence type="ECO:0000313" key="3">
    <source>
        <dbReference type="Proteomes" id="UP000594638"/>
    </source>
</evidence>
<evidence type="ECO:0000256" key="1">
    <source>
        <dbReference type="SAM" id="MobiDB-lite"/>
    </source>
</evidence>
<dbReference type="OrthoDB" id="10406227at2759"/>
<feature type="compositionally biased region" description="Basic residues" evidence="1">
    <location>
        <begin position="76"/>
        <end position="86"/>
    </location>
</feature>
<reference evidence="2 3" key="1">
    <citation type="submission" date="2019-12" db="EMBL/GenBank/DDBJ databases">
        <authorList>
            <person name="Alioto T."/>
            <person name="Alioto T."/>
            <person name="Gomez Garrido J."/>
        </authorList>
    </citation>
    <scope>NUCLEOTIDE SEQUENCE [LARGE SCALE GENOMIC DNA]</scope>
</reference>
<gene>
    <name evidence="2" type="ORF">OLEA9_A024204</name>
</gene>
<name>A0A8S0TSW0_OLEEU</name>
<dbReference type="Proteomes" id="UP000594638">
    <property type="component" value="Unassembled WGS sequence"/>
</dbReference>
<protein>
    <submittedName>
        <fullName evidence="2">Uncharacterized protein</fullName>
    </submittedName>
</protein>
<accession>A0A8S0TSW0</accession>
<proteinExistence type="predicted"/>
<comment type="caution">
    <text evidence="2">The sequence shown here is derived from an EMBL/GenBank/DDBJ whole genome shotgun (WGS) entry which is preliminary data.</text>
</comment>